<accession>A0ABM9KS79</accession>
<dbReference type="EMBL" id="CAUDLI010000004">
    <property type="protein sequence ID" value="CAJ0876698.1"/>
    <property type="molecule type" value="Genomic_DNA"/>
</dbReference>
<dbReference type="Proteomes" id="UP001189792">
    <property type="component" value="Unassembled WGS sequence"/>
</dbReference>
<proteinExistence type="predicted"/>
<feature type="region of interest" description="Disordered" evidence="1">
    <location>
        <begin position="50"/>
        <end position="78"/>
    </location>
</feature>
<reference evidence="2 3" key="1">
    <citation type="submission" date="2023-07" db="EMBL/GenBank/DDBJ databases">
        <authorList>
            <person name="Peeters C."/>
        </authorList>
    </citation>
    <scope>NUCLEOTIDE SEQUENCE [LARGE SCALE GENOMIC DNA]</scope>
    <source>
        <strain evidence="2 3">LMG 32965</strain>
    </source>
</reference>
<protein>
    <submittedName>
        <fullName evidence="2">Uncharacterized protein</fullName>
    </submittedName>
</protein>
<feature type="compositionally biased region" description="Polar residues" evidence="1">
    <location>
        <begin position="52"/>
        <end position="67"/>
    </location>
</feature>
<sequence length="187" mass="21260">MRRAPTLRVGIPPRRGNAPGRQRRTGPVAPRRLLSERRARRCWARMPMSNLRCRQSNTGAPPSNSGARPSEARTRPKNIRPIGASRAELRRQRLDVDLLRLKRHRPRLEGGCRRSKISSLKSGRRVFEVRLPPAEGRCRMLEGHVPASRARARRFQADVCLWATGARGGFVRRVTALPLQARRPPRP</sequence>
<evidence type="ECO:0000256" key="1">
    <source>
        <dbReference type="SAM" id="MobiDB-lite"/>
    </source>
</evidence>
<comment type="caution">
    <text evidence="2">The sequence shown here is derived from an EMBL/GenBank/DDBJ whole genome shotgun (WGS) entry which is preliminary data.</text>
</comment>
<feature type="region of interest" description="Disordered" evidence="1">
    <location>
        <begin position="1"/>
        <end position="33"/>
    </location>
</feature>
<evidence type="ECO:0000313" key="3">
    <source>
        <dbReference type="Proteomes" id="UP001189792"/>
    </source>
</evidence>
<evidence type="ECO:0000313" key="2">
    <source>
        <dbReference type="EMBL" id="CAJ0876698.1"/>
    </source>
</evidence>
<gene>
    <name evidence="2" type="ORF">R77564_02235</name>
</gene>
<name>A0ABM9KS79_9RALS</name>
<keyword evidence="3" id="KW-1185">Reference proteome</keyword>
<organism evidence="2 3">
    <name type="scientific">Ralstonia flatus</name>
    <dbReference type="NCBI Taxonomy" id="3058601"/>
    <lineage>
        <taxon>Bacteria</taxon>
        <taxon>Pseudomonadati</taxon>
        <taxon>Pseudomonadota</taxon>
        <taxon>Betaproteobacteria</taxon>
        <taxon>Burkholderiales</taxon>
        <taxon>Burkholderiaceae</taxon>
        <taxon>Ralstonia</taxon>
    </lineage>
</organism>